<feature type="signal peptide" evidence="1">
    <location>
        <begin position="1"/>
        <end position="16"/>
    </location>
</feature>
<evidence type="ECO:0000313" key="4">
    <source>
        <dbReference type="Proteomes" id="UP000233524"/>
    </source>
</evidence>
<dbReference type="CDD" id="cd09630">
    <property type="entry name" value="CDH_like_cytochrome"/>
    <property type="match status" value="1"/>
</dbReference>
<keyword evidence="1" id="KW-0732">Signal</keyword>
<dbReference type="Proteomes" id="UP000233524">
    <property type="component" value="Unassembled WGS sequence"/>
</dbReference>
<dbReference type="PANTHER" id="PTHR47797:SF5">
    <property type="entry name" value="CELLOBIOSE DEHYDROGENASE CYTOCHROME DOMAIN-CONTAINING PROTEIN"/>
    <property type="match status" value="1"/>
</dbReference>
<accession>A0A2N3NCF7</accession>
<dbReference type="InParanoid" id="A0A2N3NCF7"/>
<feature type="chain" id="PRO_5014710366" description="Cellobiose dehydrogenase-like cytochrome domain-containing protein" evidence="1">
    <location>
        <begin position="17"/>
        <end position="225"/>
    </location>
</feature>
<organism evidence="3 4">
    <name type="scientific">Lomentospora prolificans</name>
    <dbReference type="NCBI Taxonomy" id="41688"/>
    <lineage>
        <taxon>Eukaryota</taxon>
        <taxon>Fungi</taxon>
        <taxon>Dikarya</taxon>
        <taxon>Ascomycota</taxon>
        <taxon>Pezizomycotina</taxon>
        <taxon>Sordariomycetes</taxon>
        <taxon>Hypocreomycetidae</taxon>
        <taxon>Microascales</taxon>
        <taxon>Microascaceae</taxon>
        <taxon>Lomentospora</taxon>
    </lineage>
</organism>
<dbReference type="InterPro" id="IPR015920">
    <property type="entry name" value="Cellobiose_DH-like_cyt"/>
</dbReference>
<dbReference type="Gene3D" id="2.60.40.1210">
    <property type="entry name" value="Cellobiose dehydrogenase, cytochrome domain"/>
    <property type="match status" value="1"/>
</dbReference>
<dbReference type="OrthoDB" id="413885at2759"/>
<gene>
    <name evidence="3" type="ORF">jhhlp_001858</name>
</gene>
<dbReference type="EMBL" id="NLAX01000008">
    <property type="protein sequence ID" value="PKS10108.1"/>
    <property type="molecule type" value="Genomic_DNA"/>
</dbReference>
<protein>
    <recommendedName>
        <fullName evidence="2">Cellobiose dehydrogenase-like cytochrome domain-containing protein</fullName>
    </recommendedName>
</protein>
<dbReference type="SUPFAM" id="SSF49344">
    <property type="entry name" value="CBD9-like"/>
    <property type="match status" value="1"/>
</dbReference>
<dbReference type="VEuPathDB" id="FungiDB:jhhlp_001858"/>
<comment type="caution">
    <text evidence="3">The sequence shown here is derived from an EMBL/GenBank/DDBJ whole genome shotgun (WGS) entry which is preliminary data.</text>
</comment>
<dbReference type="Pfam" id="PF16010">
    <property type="entry name" value="CDH-cyt"/>
    <property type="match status" value="1"/>
</dbReference>
<dbReference type="STRING" id="41688.A0A2N3NCF7"/>
<evidence type="ECO:0000256" key="1">
    <source>
        <dbReference type="SAM" id="SignalP"/>
    </source>
</evidence>
<keyword evidence="4" id="KW-1185">Reference proteome</keyword>
<reference evidence="3 4" key="1">
    <citation type="journal article" date="2017" name="G3 (Bethesda)">
        <title>First Draft Genome Sequence of the Pathogenic Fungus Lomentospora prolificans (Formerly Scedosporium prolificans).</title>
        <authorList>
            <person name="Luo R."/>
            <person name="Zimin A."/>
            <person name="Workman R."/>
            <person name="Fan Y."/>
            <person name="Pertea G."/>
            <person name="Grossman N."/>
            <person name="Wear M.P."/>
            <person name="Jia B."/>
            <person name="Miller H."/>
            <person name="Casadevall A."/>
            <person name="Timp W."/>
            <person name="Zhang S.X."/>
            <person name="Salzberg S.L."/>
        </authorList>
    </citation>
    <scope>NUCLEOTIDE SEQUENCE [LARGE SCALE GENOMIC DNA]</scope>
    <source>
        <strain evidence="3 4">JHH-5317</strain>
    </source>
</reference>
<evidence type="ECO:0000259" key="2">
    <source>
        <dbReference type="Pfam" id="PF16010"/>
    </source>
</evidence>
<sequence length="225" mass="24010">MKATFLLHSLIGLVTAFPASDVSPIEKRQKITTGRWCSPLTKLCYMDYATDVRTSFRIAIPDTATVGAAFDIAIQIVAPVNQGWTGLSWGGTMTDAPITLAWQNGQAPVLSSRWAAGRQMPTTYTQATYTILQDSGVNGTHYTLSAICKGCSSWTRGSGSVKTLSPAGGLHVAWAGNPQPNSVSQRANPASTIEYHPYHGYIDGSFNDAKVPVAQFQAAAAMVKP</sequence>
<feature type="domain" description="Cellobiose dehydrogenase-like cytochrome" evidence="2">
    <location>
        <begin position="36"/>
        <end position="210"/>
    </location>
</feature>
<name>A0A2N3NCF7_9PEZI</name>
<proteinExistence type="predicted"/>
<dbReference type="PANTHER" id="PTHR47797">
    <property type="entry name" value="DEHYDROGENASE, PUTATIVE (AFU_ORTHOLOGUE AFUA_8G05805)-RELATED"/>
    <property type="match status" value="1"/>
</dbReference>
<evidence type="ECO:0000313" key="3">
    <source>
        <dbReference type="EMBL" id="PKS10108.1"/>
    </source>
</evidence>
<dbReference type="AlphaFoldDB" id="A0A2N3NCF7"/>